<evidence type="ECO:0000313" key="2">
    <source>
        <dbReference type="Proteomes" id="UP000054988"/>
    </source>
</evidence>
<comment type="caution">
    <text evidence="1">The sequence shown here is derived from an EMBL/GenBank/DDBJ whole genome shotgun (WGS) entry which is preliminary data.</text>
</comment>
<dbReference type="Proteomes" id="UP000054988">
    <property type="component" value="Unassembled WGS sequence"/>
</dbReference>
<organism evidence="1 2">
    <name type="scientific">Moniliophthora roreri</name>
    <name type="common">Frosty pod rot fungus</name>
    <name type="synonym">Monilia roreri</name>
    <dbReference type="NCBI Taxonomy" id="221103"/>
    <lineage>
        <taxon>Eukaryota</taxon>
        <taxon>Fungi</taxon>
        <taxon>Dikarya</taxon>
        <taxon>Basidiomycota</taxon>
        <taxon>Agaricomycotina</taxon>
        <taxon>Agaricomycetes</taxon>
        <taxon>Agaricomycetidae</taxon>
        <taxon>Agaricales</taxon>
        <taxon>Marasmiineae</taxon>
        <taxon>Marasmiaceae</taxon>
        <taxon>Moniliophthora</taxon>
    </lineage>
</organism>
<reference evidence="1 2" key="1">
    <citation type="submission" date="2015-12" db="EMBL/GenBank/DDBJ databases">
        <title>Draft genome sequence of Moniliophthora roreri, the causal agent of frosty pod rot of cacao.</title>
        <authorList>
            <person name="Aime M.C."/>
            <person name="Diaz-Valderrama J.R."/>
            <person name="Kijpornyongpan T."/>
            <person name="Phillips-Mora W."/>
        </authorList>
    </citation>
    <scope>NUCLEOTIDE SEQUENCE [LARGE SCALE GENOMIC DNA]</scope>
    <source>
        <strain evidence="1 2">MCA 2952</strain>
    </source>
</reference>
<name>A0A0W0G1V7_MONRR</name>
<evidence type="ECO:0000313" key="1">
    <source>
        <dbReference type="EMBL" id="KTB42514.1"/>
    </source>
</evidence>
<proteinExistence type="predicted"/>
<protein>
    <submittedName>
        <fullName evidence="1">Uncharacterized protein</fullName>
    </submittedName>
</protein>
<sequence length="132" mass="14541">MSNSPIDFPTFNLTDNTVCIRNASGGVGIPVYPYQPFEIMQPVQVYDPSIGNTLGSSVVPIFNGDNFREWKCNILAYLNLARASYALTNTMPQPVASGNTMTLVDPELVKEWRTLNAQALGLFQLKLSPTLQ</sequence>
<gene>
    <name evidence="1" type="ORF">WG66_4907</name>
</gene>
<accession>A0A0W0G1V7</accession>
<dbReference type="EMBL" id="LATX01001326">
    <property type="protein sequence ID" value="KTB42514.1"/>
    <property type="molecule type" value="Genomic_DNA"/>
</dbReference>
<dbReference type="AlphaFoldDB" id="A0A0W0G1V7"/>